<comment type="caution">
    <text evidence="1">The sequence shown here is derived from an EMBL/GenBank/DDBJ whole genome shotgun (WGS) entry which is preliminary data.</text>
</comment>
<name>X1V6M0_9ZZZZ</name>
<organism evidence="1">
    <name type="scientific">marine sediment metagenome</name>
    <dbReference type="NCBI Taxonomy" id="412755"/>
    <lineage>
        <taxon>unclassified sequences</taxon>
        <taxon>metagenomes</taxon>
        <taxon>ecological metagenomes</taxon>
    </lineage>
</organism>
<protein>
    <submittedName>
        <fullName evidence="1">Uncharacterized protein</fullName>
    </submittedName>
</protein>
<sequence length="68" mass="7997">MKKKEENEEILDEYDFTQGEKGRYFSRFKEGSNVVILDPDVAEVFKDQRVVNESLRALGRIIKLNETM</sequence>
<dbReference type="AlphaFoldDB" id="X1V6M0"/>
<dbReference type="EMBL" id="BARW01030625">
    <property type="protein sequence ID" value="GAJ07961.1"/>
    <property type="molecule type" value="Genomic_DNA"/>
</dbReference>
<gene>
    <name evidence="1" type="ORF">S12H4_48916</name>
</gene>
<reference evidence="1" key="1">
    <citation type="journal article" date="2014" name="Front. Microbiol.">
        <title>High frequency of phylogenetically diverse reductive dehalogenase-homologous genes in deep subseafloor sedimentary metagenomes.</title>
        <authorList>
            <person name="Kawai M."/>
            <person name="Futagami T."/>
            <person name="Toyoda A."/>
            <person name="Takaki Y."/>
            <person name="Nishi S."/>
            <person name="Hori S."/>
            <person name="Arai W."/>
            <person name="Tsubouchi T."/>
            <person name="Morono Y."/>
            <person name="Uchiyama I."/>
            <person name="Ito T."/>
            <person name="Fujiyama A."/>
            <person name="Inagaki F."/>
            <person name="Takami H."/>
        </authorList>
    </citation>
    <scope>NUCLEOTIDE SEQUENCE</scope>
    <source>
        <strain evidence="1">Expedition CK06-06</strain>
    </source>
</reference>
<proteinExistence type="predicted"/>
<evidence type="ECO:0000313" key="1">
    <source>
        <dbReference type="EMBL" id="GAJ07961.1"/>
    </source>
</evidence>
<accession>X1V6M0</accession>